<proteinExistence type="predicted"/>
<keyword evidence="1" id="KW-1133">Transmembrane helix</keyword>
<name>A0A6H1P4V5_PRIMG</name>
<protein>
    <submittedName>
        <fullName evidence="2">Uncharacterized protein</fullName>
    </submittedName>
</protein>
<evidence type="ECO:0000313" key="3">
    <source>
        <dbReference type="Proteomes" id="UP000501868"/>
    </source>
</evidence>
<keyword evidence="1" id="KW-0812">Transmembrane</keyword>
<accession>A0A6H1P4V5</accession>
<dbReference type="EMBL" id="CP051128">
    <property type="protein sequence ID" value="QIZ08447.1"/>
    <property type="molecule type" value="Genomic_DNA"/>
</dbReference>
<reference evidence="2 3" key="1">
    <citation type="submission" date="2020-04" db="EMBL/GenBank/DDBJ databases">
        <title>Genome-Wide Identification of 5-Methylcytosine Sites in Bacterial Genomes By High-Throughput Sequencing of MspJI Restriction Fragments.</title>
        <authorList>
            <person name="Wu V."/>
        </authorList>
    </citation>
    <scope>NUCLEOTIDE SEQUENCE [LARGE SCALE GENOMIC DNA]</scope>
    <source>
        <strain evidence="2 3">S2</strain>
    </source>
</reference>
<evidence type="ECO:0000256" key="1">
    <source>
        <dbReference type="SAM" id="Phobius"/>
    </source>
</evidence>
<evidence type="ECO:0000313" key="2">
    <source>
        <dbReference type="EMBL" id="QIZ08447.1"/>
    </source>
</evidence>
<dbReference type="AlphaFoldDB" id="A0A6H1P4V5"/>
<gene>
    <name evidence="2" type="ORF">HFZ78_18460</name>
</gene>
<feature type="transmembrane region" description="Helical" evidence="1">
    <location>
        <begin position="29"/>
        <end position="46"/>
    </location>
</feature>
<feature type="transmembrane region" description="Helical" evidence="1">
    <location>
        <begin position="7"/>
        <end position="23"/>
    </location>
</feature>
<keyword evidence="1" id="KW-0472">Membrane</keyword>
<reference evidence="2 3" key="2">
    <citation type="submission" date="2020-04" db="EMBL/GenBank/DDBJ databases">
        <authorList>
            <person name="Fomenkov A."/>
            <person name="Anton B.P."/>
            <person name="Roberts R.J."/>
        </authorList>
    </citation>
    <scope>NUCLEOTIDE SEQUENCE [LARGE SCALE GENOMIC DNA]</scope>
    <source>
        <strain evidence="2 3">S2</strain>
    </source>
</reference>
<organism evidence="2 3">
    <name type="scientific">Priestia megaterium</name>
    <name type="common">Bacillus megaterium</name>
    <dbReference type="NCBI Taxonomy" id="1404"/>
    <lineage>
        <taxon>Bacteria</taxon>
        <taxon>Bacillati</taxon>
        <taxon>Bacillota</taxon>
        <taxon>Bacilli</taxon>
        <taxon>Bacillales</taxon>
        <taxon>Bacillaceae</taxon>
        <taxon>Priestia</taxon>
    </lineage>
</organism>
<sequence length="178" mass="21047">MNINGIIVWFFMLFIIAFIYYLISGNTIFASVLVILIVIWYGYILFQSKLRGIPAKSKLFRGILEVHVGNKAKECPFKFLLLFLDSILWAKEKNIDKAIFFTWYSKEATFVRYFGTKVNVSYPSFFERLCNIYINPSYWSYKTGKQPMKVVIWVNKLTATEIQLLQDRRDKIYSKLNK</sequence>
<dbReference type="Proteomes" id="UP000501868">
    <property type="component" value="Chromosome"/>
</dbReference>